<evidence type="ECO:0000256" key="2">
    <source>
        <dbReference type="SAM" id="Phobius"/>
    </source>
</evidence>
<keyword evidence="4" id="KW-1185">Reference proteome</keyword>
<evidence type="ECO:0000313" key="3">
    <source>
        <dbReference type="EMBL" id="MCD7453333.1"/>
    </source>
</evidence>
<protein>
    <submittedName>
        <fullName evidence="3">Uncharacterized protein</fullName>
    </submittedName>
</protein>
<name>A0ABS8S2L6_DATST</name>
<evidence type="ECO:0000313" key="4">
    <source>
        <dbReference type="Proteomes" id="UP000823775"/>
    </source>
</evidence>
<comment type="caution">
    <text evidence="3">The sequence shown here is derived from an EMBL/GenBank/DDBJ whole genome shotgun (WGS) entry which is preliminary data.</text>
</comment>
<keyword evidence="2" id="KW-0472">Membrane</keyword>
<accession>A0ABS8S2L6</accession>
<dbReference type="EMBL" id="JACEIK010000248">
    <property type="protein sequence ID" value="MCD7453333.1"/>
    <property type="molecule type" value="Genomic_DNA"/>
</dbReference>
<feature type="transmembrane region" description="Helical" evidence="2">
    <location>
        <begin position="77"/>
        <end position="98"/>
    </location>
</feature>
<keyword evidence="2" id="KW-0812">Transmembrane</keyword>
<proteinExistence type="predicted"/>
<feature type="region of interest" description="Disordered" evidence="1">
    <location>
        <begin position="1"/>
        <end position="31"/>
    </location>
</feature>
<sequence>MKKGQDGSAPPPLAPEAEAIPLTEPPVHRDPNEVKLRDMVVPFEANNLCKFVGTPVVPHAPLSEMVSHPPYKETRHMLCGLIDLLICFLANLIISPSLPIHLH</sequence>
<organism evidence="3 4">
    <name type="scientific">Datura stramonium</name>
    <name type="common">Jimsonweed</name>
    <name type="synonym">Common thornapple</name>
    <dbReference type="NCBI Taxonomy" id="4076"/>
    <lineage>
        <taxon>Eukaryota</taxon>
        <taxon>Viridiplantae</taxon>
        <taxon>Streptophyta</taxon>
        <taxon>Embryophyta</taxon>
        <taxon>Tracheophyta</taxon>
        <taxon>Spermatophyta</taxon>
        <taxon>Magnoliopsida</taxon>
        <taxon>eudicotyledons</taxon>
        <taxon>Gunneridae</taxon>
        <taxon>Pentapetalae</taxon>
        <taxon>asterids</taxon>
        <taxon>lamiids</taxon>
        <taxon>Solanales</taxon>
        <taxon>Solanaceae</taxon>
        <taxon>Solanoideae</taxon>
        <taxon>Datureae</taxon>
        <taxon>Datura</taxon>
    </lineage>
</organism>
<reference evidence="3 4" key="1">
    <citation type="journal article" date="2021" name="BMC Genomics">
        <title>Datura genome reveals duplications of psychoactive alkaloid biosynthetic genes and high mutation rate following tissue culture.</title>
        <authorList>
            <person name="Rajewski A."/>
            <person name="Carter-House D."/>
            <person name="Stajich J."/>
            <person name="Litt A."/>
        </authorList>
    </citation>
    <scope>NUCLEOTIDE SEQUENCE [LARGE SCALE GENOMIC DNA]</scope>
    <source>
        <strain evidence="3">AR-01</strain>
    </source>
</reference>
<keyword evidence="2" id="KW-1133">Transmembrane helix</keyword>
<dbReference type="Proteomes" id="UP000823775">
    <property type="component" value="Unassembled WGS sequence"/>
</dbReference>
<gene>
    <name evidence="3" type="ORF">HAX54_020575</name>
</gene>
<evidence type="ECO:0000256" key="1">
    <source>
        <dbReference type="SAM" id="MobiDB-lite"/>
    </source>
</evidence>